<dbReference type="InterPro" id="IPR006050">
    <property type="entry name" value="DNA_photolyase_N"/>
</dbReference>
<feature type="domain" description="Photolyase/cryptochrome alpha/beta" evidence="8">
    <location>
        <begin position="315"/>
        <end position="444"/>
    </location>
</feature>
<dbReference type="Pfam" id="PF00875">
    <property type="entry name" value="DNA_photolyase"/>
    <property type="match status" value="1"/>
</dbReference>
<dbReference type="InterPro" id="IPR036134">
    <property type="entry name" value="Crypto/Photolyase_FAD-like_sf"/>
</dbReference>
<reference evidence="9" key="1">
    <citation type="submission" date="2023-08" db="EMBL/GenBank/DDBJ databases">
        <authorList>
            <person name="Audoor S."/>
            <person name="Bilcke G."/>
        </authorList>
    </citation>
    <scope>NUCLEOTIDE SEQUENCE</scope>
</reference>
<dbReference type="AlphaFoldDB" id="A0AAD2FGB1"/>
<evidence type="ECO:0000256" key="6">
    <source>
        <dbReference type="PIRSR" id="PIRSR602081-2"/>
    </source>
</evidence>
<feature type="binding site" evidence="5">
    <location>
        <position position="550"/>
    </location>
    <ligand>
        <name>FAD</name>
        <dbReference type="ChEBI" id="CHEBI:57692"/>
    </ligand>
</feature>
<dbReference type="Gene3D" id="1.10.579.10">
    <property type="entry name" value="DNA Cyclobutane Dipyrimidine Photolyase, subunit A, domain 3"/>
    <property type="match status" value="1"/>
</dbReference>
<proteinExistence type="inferred from homology"/>
<dbReference type="GO" id="GO:0003677">
    <property type="term" value="F:DNA binding"/>
    <property type="evidence" value="ECO:0007669"/>
    <property type="project" value="TreeGrafter"/>
</dbReference>
<keyword evidence="2 5" id="KW-0285">Flavoprotein</keyword>
<keyword evidence="4" id="KW-0157">Chromophore</keyword>
<feature type="compositionally biased region" description="Low complexity" evidence="7">
    <location>
        <begin position="857"/>
        <end position="866"/>
    </location>
</feature>
<evidence type="ECO:0000256" key="2">
    <source>
        <dbReference type="ARBA" id="ARBA00022630"/>
    </source>
</evidence>
<feature type="site" description="Electron transfer via tryptophanyl radical" evidence="6">
    <location>
        <position position="710"/>
    </location>
</feature>
<dbReference type="PANTHER" id="PTHR11455:SF18">
    <property type="entry name" value="SI:CH1073-390K14.1"/>
    <property type="match status" value="1"/>
</dbReference>
<feature type="compositionally biased region" description="Polar residues" evidence="7">
    <location>
        <begin position="878"/>
        <end position="887"/>
    </location>
</feature>
<protein>
    <recommendedName>
        <fullName evidence="8">Photolyase/cryptochrome alpha/beta domain-containing protein</fullName>
    </recommendedName>
</protein>
<evidence type="ECO:0000313" key="10">
    <source>
        <dbReference type="Proteomes" id="UP001295423"/>
    </source>
</evidence>
<sequence length="893" mass="102275">MPKPRKPRIEVFFKDEADLRSRIQFLSSKGISAFNIVNKNNRDTLQEWLTTIHEENPSSDVCVHYSAKYNKSRKQDGAFDLFKTFMKNMDNIEGKHDVLLITGSGAKGKFNTVSGLQRIESSYKTPIAVAFNPFFPTEEDLEAERKRLKDKLATKQVKKVYFQFGSDLRRLQDSLDWLATLRSQHQFDICGSIFLPTKRLISQQKFRPWNGVFLKEEFLGSEDGAKSIVLEMMKLYEIYDCEILIEAPGVRNEKDMQMVESLLAERDAIVSPTLPAKRTANEEPTTIPKKESTKIRKLTKPILPPKVSNGELETTSVVLFGSHDVRVHDNEAFQHAAAHASVIPVFLWSRKLQEKWGVTGAAEVVLKDAIQNLDKTLQKSGLRLVCRSTDCLEDELLQLCESSKVRTVYWNTEFTPEANAREQRFKTKLLSKGIKAIECQSSLLYDPNKLNLAGGFNGGHWGTLMPFLKGCKKQLGEPRRPIKRSETFALLQQVTGPDEWPVSTPIDKLDLAIIKGKQKWDKPILMSFPMSEDEATQCLESFFRLGFDQYEKSRSRADMDHSTSKLSAHLRIGTLSPNELYYATEDSGLAFEERKTFSRRLFWRDLAYYQLLNFPGMRTYSIRSHYDKTEWVTGEEEKRRFEAWKWGKTGYPLVDAGMRELYATGWMTQSVRMVVASFLTEYLRVNWVKGCEWFHYTLVDADSAINAMMWQNAGRSGTDQWNFVMSPVAASQDGSGSYTKRWVPELKKLAKPVLHRPWEAPPEVLKQAGVVLGKTYPRRIVVDLAKERQKTVSSVLKMRNENQKFNNKNGYDLITLPNKQQTVVFTKREYRIDESGKVMKGNLVKKTDNGKKRKTNTKNTKVGRGNSSKKAGSEPEQDSSVFWQQSLGLRPYS</sequence>
<dbReference type="GO" id="GO:0005737">
    <property type="term" value="C:cytoplasm"/>
    <property type="evidence" value="ECO:0007669"/>
    <property type="project" value="TreeGrafter"/>
</dbReference>
<dbReference type="PANTHER" id="PTHR11455">
    <property type="entry name" value="CRYPTOCHROME"/>
    <property type="match status" value="1"/>
</dbReference>
<dbReference type="PROSITE" id="PS00394">
    <property type="entry name" value="DNA_PHOTOLYASES_1_1"/>
    <property type="match status" value="1"/>
</dbReference>
<evidence type="ECO:0000256" key="5">
    <source>
        <dbReference type="PIRSR" id="PIRSR602081-1"/>
    </source>
</evidence>
<dbReference type="GO" id="GO:0071949">
    <property type="term" value="F:FAD binding"/>
    <property type="evidence" value="ECO:0007669"/>
    <property type="project" value="TreeGrafter"/>
</dbReference>
<evidence type="ECO:0000313" key="9">
    <source>
        <dbReference type="EMBL" id="CAJ1936417.1"/>
    </source>
</evidence>
<dbReference type="SUPFAM" id="SSF48173">
    <property type="entry name" value="Cryptochrome/photolyase FAD-binding domain"/>
    <property type="match status" value="1"/>
</dbReference>
<dbReference type="GO" id="GO:0043153">
    <property type="term" value="P:entrainment of circadian clock by photoperiod"/>
    <property type="evidence" value="ECO:0007669"/>
    <property type="project" value="TreeGrafter"/>
</dbReference>
<comment type="caution">
    <text evidence="9">The sequence shown here is derived from an EMBL/GenBank/DDBJ whole genome shotgun (WGS) entry which is preliminary data.</text>
</comment>
<feature type="region of interest" description="Disordered" evidence="7">
    <location>
        <begin position="841"/>
        <end position="893"/>
    </location>
</feature>
<feature type="site" description="Electron transfer via tryptophanyl radical" evidence="6">
    <location>
        <position position="687"/>
    </location>
</feature>
<feature type="site" description="Electron transfer via tryptophanyl radical" evidence="6">
    <location>
        <position position="631"/>
    </location>
</feature>
<keyword evidence="10" id="KW-1185">Reference proteome</keyword>
<feature type="binding site" evidence="5">
    <location>
        <begin position="700"/>
        <end position="702"/>
    </location>
    <ligand>
        <name>FAD</name>
        <dbReference type="ChEBI" id="CHEBI:57692"/>
    </ligand>
</feature>
<feature type="binding site" evidence="5">
    <location>
        <begin position="563"/>
        <end position="567"/>
    </location>
    <ligand>
        <name>FAD</name>
        <dbReference type="ChEBI" id="CHEBI:57692"/>
    </ligand>
</feature>
<dbReference type="Proteomes" id="UP001295423">
    <property type="component" value="Unassembled WGS sequence"/>
</dbReference>
<dbReference type="Gene3D" id="1.25.40.80">
    <property type="match status" value="1"/>
</dbReference>
<name>A0AAD2FGB1_9STRA</name>
<dbReference type="InterPro" id="IPR005101">
    <property type="entry name" value="Cryptochr/Photolyase_FAD-bd"/>
</dbReference>
<dbReference type="GO" id="GO:0005634">
    <property type="term" value="C:nucleus"/>
    <property type="evidence" value="ECO:0007669"/>
    <property type="project" value="TreeGrafter"/>
</dbReference>
<dbReference type="GO" id="GO:0003904">
    <property type="term" value="F:deoxyribodipyrimidine photo-lyase activity"/>
    <property type="evidence" value="ECO:0007669"/>
    <property type="project" value="TreeGrafter"/>
</dbReference>
<dbReference type="InterPro" id="IPR002081">
    <property type="entry name" value="Cryptochrome/DNA_photolyase_1"/>
</dbReference>
<dbReference type="GO" id="GO:0032922">
    <property type="term" value="P:circadian regulation of gene expression"/>
    <property type="evidence" value="ECO:0007669"/>
    <property type="project" value="TreeGrafter"/>
</dbReference>
<dbReference type="InterPro" id="IPR014729">
    <property type="entry name" value="Rossmann-like_a/b/a_fold"/>
</dbReference>
<keyword evidence="3 5" id="KW-0274">FAD</keyword>
<comment type="similarity">
    <text evidence="1">Belongs to the DNA photolyase class-1 family.</text>
</comment>
<dbReference type="SUPFAM" id="SSF52425">
    <property type="entry name" value="Cryptochrome/photolyase, N-terminal domain"/>
    <property type="match status" value="1"/>
</dbReference>
<dbReference type="PROSITE" id="PS51645">
    <property type="entry name" value="PHR_CRY_ALPHA_BETA"/>
    <property type="match status" value="1"/>
</dbReference>
<dbReference type="GO" id="GO:0006139">
    <property type="term" value="P:nucleobase-containing compound metabolic process"/>
    <property type="evidence" value="ECO:0007669"/>
    <property type="project" value="UniProtKB-ARBA"/>
</dbReference>
<evidence type="ECO:0000256" key="7">
    <source>
        <dbReference type="SAM" id="MobiDB-lite"/>
    </source>
</evidence>
<evidence type="ECO:0000256" key="3">
    <source>
        <dbReference type="ARBA" id="ARBA00022827"/>
    </source>
</evidence>
<dbReference type="Gene3D" id="3.40.50.620">
    <property type="entry name" value="HUPs"/>
    <property type="match status" value="1"/>
</dbReference>
<gene>
    <name evidence="9" type="ORF">CYCCA115_LOCUS5181</name>
</gene>
<comment type="cofactor">
    <cofactor evidence="5">
        <name>FAD</name>
        <dbReference type="ChEBI" id="CHEBI:57692"/>
    </cofactor>
    <text evidence="5">Binds 1 FAD per subunit.</text>
</comment>
<dbReference type="Pfam" id="PF03441">
    <property type="entry name" value="FAD_binding_7"/>
    <property type="match status" value="1"/>
</dbReference>
<evidence type="ECO:0000259" key="8">
    <source>
        <dbReference type="PROSITE" id="PS51645"/>
    </source>
</evidence>
<dbReference type="PRINTS" id="PR00147">
    <property type="entry name" value="DNAPHOTLYASE"/>
</dbReference>
<dbReference type="InterPro" id="IPR036155">
    <property type="entry name" value="Crypto/Photolyase_N_sf"/>
</dbReference>
<accession>A0AAD2FGB1</accession>
<feature type="binding site" evidence="5">
    <location>
        <position position="597"/>
    </location>
    <ligand>
        <name>FAD</name>
        <dbReference type="ChEBI" id="CHEBI:57692"/>
    </ligand>
</feature>
<evidence type="ECO:0000256" key="4">
    <source>
        <dbReference type="ARBA" id="ARBA00022991"/>
    </source>
</evidence>
<evidence type="ECO:0000256" key="1">
    <source>
        <dbReference type="ARBA" id="ARBA00005862"/>
    </source>
</evidence>
<dbReference type="InterPro" id="IPR018394">
    <property type="entry name" value="DNA_photolyase_1_CS_C"/>
</dbReference>
<organism evidence="9 10">
    <name type="scientific">Cylindrotheca closterium</name>
    <dbReference type="NCBI Taxonomy" id="2856"/>
    <lineage>
        <taxon>Eukaryota</taxon>
        <taxon>Sar</taxon>
        <taxon>Stramenopiles</taxon>
        <taxon>Ochrophyta</taxon>
        <taxon>Bacillariophyta</taxon>
        <taxon>Bacillariophyceae</taxon>
        <taxon>Bacillariophycidae</taxon>
        <taxon>Bacillariales</taxon>
        <taxon>Bacillariaceae</taxon>
        <taxon>Cylindrotheca</taxon>
    </lineage>
</organism>
<dbReference type="GO" id="GO:0006950">
    <property type="term" value="P:response to stress"/>
    <property type="evidence" value="ECO:0007669"/>
    <property type="project" value="UniProtKB-ARBA"/>
</dbReference>
<dbReference type="EMBL" id="CAKOGP040000557">
    <property type="protein sequence ID" value="CAJ1936417.1"/>
    <property type="molecule type" value="Genomic_DNA"/>
</dbReference>